<comment type="caution">
    <text evidence="2">The sequence shown here is derived from an EMBL/GenBank/DDBJ whole genome shotgun (WGS) entry which is preliminary data.</text>
</comment>
<dbReference type="SUPFAM" id="SSF117991">
    <property type="entry name" value="YbeD/HP0495-like"/>
    <property type="match status" value="1"/>
</dbReference>
<accession>A0A835N9Z3</accession>
<name>A0A835N9Z3_9ROSI</name>
<dbReference type="PANTHER" id="PTHR34782">
    <property type="entry name" value="PHOSPHORIBOSYLFORMYLGLYCINAMIDINE SYNTHASE"/>
    <property type="match status" value="1"/>
</dbReference>
<dbReference type="AlphaFoldDB" id="A0A835N9Z3"/>
<reference evidence="2 3" key="1">
    <citation type="submission" date="2020-10" db="EMBL/GenBank/DDBJ databases">
        <title>Plant Genome Project.</title>
        <authorList>
            <person name="Zhang R.-G."/>
        </authorList>
    </citation>
    <scope>NUCLEOTIDE SEQUENCE [LARGE SCALE GENOMIC DNA]</scope>
    <source>
        <strain evidence="2">FAFU-HL-1</strain>
        <tissue evidence="2">Leaf</tissue>
    </source>
</reference>
<feature type="region of interest" description="Disordered" evidence="1">
    <location>
        <begin position="331"/>
        <end position="350"/>
    </location>
</feature>
<dbReference type="Pfam" id="PF04359">
    <property type="entry name" value="DUF493"/>
    <property type="match status" value="1"/>
</dbReference>
<sequence>MACTSVLRSVLTTEPWMIPLHRNRAIIYYSLSSRGTVGFSTSKTPSIRAPEFHHSGRPRPAHVNCFCSYNNNNNIEDDQDQDPPQEAVLKAISEVSRTEGRVGQTTNVVIGGTVADDSTNEWLALDKKVNSYPTVRGFTAIGTGGDDFVQAMVIAVESVIQQPIPEGRVRQKVSSRGKYVSVNIGPVQVVSSEQKALGIMLSNAEQLMLNVDSKDLLERKLEDSPSVFVSNSPTRNSRPSSMVVKASPSDLLYGFLSYINSKVNAIIPAHLIAEAISTIHGLDLRWSGPITQSEMQYVRQYVFAKYPQYCNGVVVDGDNTIDLTNLCINEESSRTTPDSKPGYPKRLGAGGPTPFIRSPSDIDETQLEASRLLDILNKKSTFQGNFISIPEIQAQNRALKHCGLSETDYLVIFMPNYRGAMGMIGESYPFFRGNHYMTMIGEENDMIREFATCKESKVIPIPETWLNLRIKGSQLSQFFRRKCKHIPKGLFSYPAIANETIYSTHWISEAHRNSWHVLLDATGMVFGEDRLALALHRPDFVLCTLDNTHAPPSKITCLLVRKMSFDTPASLA</sequence>
<dbReference type="Gene3D" id="3.30.70.260">
    <property type="match status" value="1"/>
</dbReference>
<evidence type="ECO:0000313" key="3">
    <source>
        <dbReference type="Proteomes" id="UP000657918"/>
    </source>
</evidence>
<proteinExistence type="predicted"/>
<evidence type="ECO:0000256" key="1">
    <source>
        <dbReference type="SAM" id="MobiDB-lite"/>
    </source>
</evidence>
<organism evidence="2 3">
    <name type="scientific">Salix dunnii</name>
    <dbReference type="NCBI Taxonomy" id="1413687"/>
    <lineage>
        <taxon>Eukaryota</taxon>
        <taxon>Viridiplantae</taxon>
        <taxon>Streptophyta</taxon>
        <taxon>Embryophyta</taxon>
        <taxon>Tracheophyta</taxon>
        <taxon>Spermatophyta</taxon>
        <taxon>Magnoliopsida</taxon>
        <taxon>eudicotyledons</taxon>
        <taxon>Gunneridae</taxon>
        <taxon>Pentapetalae</taxon>
        <taxon>rosids</taxon>
        <taxon>fabids</taxon>
        <taxon>Malpighiales</taxon>
        <taxon>Salicaceae</taxon>
        <taxon>Saliceae</taxon>
        <taxon>Salix</taxon>
    </lineage>
</organism>
<keyword evidence="3" id="KW-1185">Reference proteome</keyword>
<dbReference type="PANTHER" id="PTHR34782:SF1">
    <property type="entry name" value="PHOSPHORIBOSYLFORMYLGLYCINAMIDINE SYNTHASE"/>
    <property type="match status" value="1"/>
</dbReference>
<evidence type="ECO:0000313" key="2">
    <source>
        <dbReference type="EMBL" id="KAF9688970.1"/>
    </source>
</evidence>
<dbReference type="InterPro" id="IPR027471">
    <property type="entry name" value="YbeD-like_sf"/>
</dbReference>
<protein>
    <submittedName>
        <fullName evidence="2">Uncharacterized protein</fullName>
    </submittedName>
</protein>
<dbReference type="Proteomes" id="UP000657918">
    <property type="component" value="Unassembled WGS sequence"/>
</dbReference>
<dbReference type="InterPro" id="IPR007454">
    <property type="entry name" value="UPF0250_YbeD-like"/>
</dbReference>
<gene>
    <name evidence="2" type="ORF">SADUNF_Sadunf01G0043300</name>
</gene>
<dbReference type="EMBL" id="JADGMS010000001">
    <property type="protein sequence ID" value="KAF9688970.1"/>
    <property type="molecule type" value="Genomic_DNA"/>
</dbReference>
<dbReference type="OrthoDB" id="2018302at2759"/>